<comment type="caution">
    <text evidence="2">The sequence shown here is derived from an EMBL/GenBank/DDBJ whole genome shotgun (WGS) entry which is preliminary data.</text>
</comment>
<dbReference type="InterPro" id="IPR013780">
    <property type="entry name" value="Glyco_hydro_b"/>
</dbReference>
<dbReference type="AlphaFoldDB" id="A0A1K0FBE8"/>
<dbReference type="RefSeq" id="WP_071809451.1">
    <property type="nucleotide sequence ID" value="NZ_MEIA01000501.1"/>
</dbReference>
<keyword evidence="3" id="KW-1185">Reference proteome</keyword>
<dbReference type="GO" id="GO:0043169">
    <property type="term" value="F:cation binding"/>
    <property type="evidence" value="ECO:0007669"/>
    <property type="project" value="InterPro"/>
</dbReference>
<proteinExistence type="predicted"/>
<evidence type="ECO:0000313" key="2">
    <source>
        <dbReference type="EMBL" id="OJF10161.1"/>
    </source>
</evidence>
<accession>A0A1K0FBE8</accession>
<evidence type="ECO:0000259" key="1">
    <source>
        <dbReference type="Pfam" id="PF02806"/>
    </source>
</evidence>
<dbReference type="Pfam" id="PF02806">
    <property type="entry name" value="Alpha-amylase_C"/>
    <property type="match status" value="1"/>
</dbReference>
<protein>
    <recommendedName>
        <fullName evidence="1">Alpha-amylase/branching enzyme C-terminal all beta domain-containing protein</fullName>
    </recommendedName>
</protein>
<dbReference type="Gene3D" id="2.60.40.1180">
    <property type="entry name" value="Golgi alpha-mannosidase II"/>
    <property type="match status" value="1"/>
</dbReference>
<dbReference type="InterPro" id="IPR006048">
    <property type="entry name" value="A-amylase/branching_C"/>
</dbReference>
<gene>
    <name evidence="2" type="ORF">BG844_33575</name>
</gene>
<name>A0A1K0FBE8_9ACTN</name>
<dbReference type="EMBL" id="MEIA01000501">
    <property type="protein sequence ID" value="OJF10161.1"/>
    <property type="molecule type" value="Genomic_DNA"/>
</dbReference>
<dbReference type="SUPFAM" id="SSF51011">
    <property type="entry name" value="Glycosyl hydrolase domain"/>
    <property type="match status" value="1"/>
</dbReference>
<reference evidence="2 3" key="1">
    <citation type="submission" date="2016-09" db="EMBL/GenBank/DDBJ databases">
        <title>Couchioplanes caeruleus draft genome sequence.</title>
        <authorList>
            <person name="Sheehan J."/>
            <person name="Caffrey P."/>
        </authorList>
    </citation>
    <scope>NUCLEOTIDE SEQUENCE [LARGE SCALE GENOMIC DNA]</scope>
    <source>
        <strain evidence="2 3">DSM 43634</strain>
    </source>
</reference>
<dbReference type="GO" id="GO:0005975">
    <property type="term" value="P:carbohydrate metabolic process"/>
    <property type="evidence" value="ECO:0007669"/>
    <property type="project" value="InterPro"/>
</dbReference>
<dbReference type="GO" id="GO:0003824">
    <property type="term" value="F:catalytic activity"/>
    <property type="evidence" value="ECO:0007669"/>
    <property type="project" value="InterPro"/>
</dbReference>
<feature type="domain" description="Alpha-amylase/branching enzyme C-terminal all beta" evidence="1">
    <location>
        <begin position="25"/>
        <end position="87"/>
    </location>
</feature>
<sequence>MSEICLVKGRSAAAARAADVLSTADGFALGFPRAAHWREIFNSDYYGHFPNPRVRGNAGGVVADGPPRHGFGQSAHLTLPASGIPVFAGH</sequence>
<dbReference type="Proteomes" id="UP000182486">
    <property type="component" value="Unassembled WGS sequence"/>
</dbReference>
<evidence type="ECO:0000313" key="3">
    <source>
        <dbReference type="Proteomes" id="UP000182486"/>
    </source>
</evidence>
<organism evidence="2 3">
    <name type="scientific">Couchioplanes caeruleus subsp. caeruleus</name>
    <dbReference type="NCBI Taxonomy" id="56427"/>
    <lineage>
        <taxon>Bacteria</taxon>
        <taxon>Bacillati</taxon>
        <taxon>Actinomycetota</taxon>
        <taxon>Actinomycetes</taxon>
        <taxon>Micromonosporales</taxon>
        <taxon>Micromonosporaceae</taxon>
        <taxon>Couchioplanes</taxon>
    </lineage>
</organism>